<dbReference type="FunFam" id="1.25.40.10:FF:000252">
    <property type="entry name" value="O-linked N-acetylglucosamine (GlcNAc) transferase"/>
    <property type="match status" value="1"/>
</dbReference>
<dbReference type="GO" id="GO:0016757">
    <property type="term" value="F:glycosyltransferase activity"/>
    <property type="evidence" value="ECO:0007669"/>
    <property type="project" value="InterPro"/>
</dbReference>
<dbReference type="InterPro" id="IPR019734">
    <property type="entry name" value="TPR_rpt"/>
</dbReference>
<dbReference type="PANTHER" id="PTHR44366:SF1">
    <property type="entry name" value="UDP-N-ACETYLGLUCOSAMINE--PEPTIDE N-ACETYLGLUCOSAMINYLTRANSFERASE 110 KDA SUBUNIT"/>
    <property type="match status" value="1"/>
</dbReference>
<dbReference type="SMART" id="SM00028">
    <property type="entry name" value="TPR"/>
    <property type="match status" value="3"/>
</dbReference>
<name>A0A3P9M1A3_ORYLA</name>
<dbReference type="GO" id="GO:0006493">
    <property type="term" value="P:protein O-linked glycosylation"/>
    <property type="evidence" value="ECO:0007669"/>
    <property type="project" value="InterPro"/>
</dbReference>
<evidence type="ECO:0000313" key="2">
    <source>
        <dbReference type="Ensembl" id="ENSORLP00020026827.1"/>
    </source>
</evidence>
<feature type="repeat" description="TPR" evidence="1">
    <location>
        <begin position="123"/>
        <end position="156"/>
    </location>
</feature>
<evidence type="ECO:0000313" key="3">
    <source>
        <dbReference type="Proteomes" id="UP000265180"/>
    </source>
</evidence>
<keyword evidence="1" id="KW-0802">TPR repeat</keyword>
<dbReference type="PROSITE" id="PS50293">
    <property type="entry name" value="TPR_REGION"/>
    <property type="match status" value="1"/>
</dbReference>
<dbReference type="Pfam" id="PF13414">
    <property type="entry name" value="TPR_11"/>
    <property type="match status" value="1"/>
</dbReference>
<dbReference type="Proteomes" id="UP000265180">
    <property type="component" value="Chromosome 10"/>
</dbReference>
<dbReference type="SUPFAM" id="SSF48452">
    <property type="entry name" value="TPR-like"/>
    <property type="match status" value="1"/>
</dbReference>
<dbReference type="InterPro" id="IPR011990">
    <property type="entry name" value="TPR-like_helical_dom_sf"/>
</dbReference>
<reference key="1">
    <citation type="journal article" date="2007" name="Nature">
        <title>The medaka draft genome and insights into vertebrate genome evolution.</title>
        <authorList>
            <person name="Kasahara M."/>
            <person name="Naruse K."/>
            <person name="Sasaki S."/>
            <person name="Nakatani Y."/>
            <person name="Qu W."/>
            <person name="Ahsan B."/>
            <person name="Yamada T."/>
            <person name="Nagayasu Y."/>
            <person name="Doi K."/>
            <person name="Kasai Y."/>
            <person name="Jindo T."/>
            <person name="Kobayashi D."/>
            <person name="Shimada A."/>
            <person name="Toyoda A."/>
            <person name="Kuroki Y."/>
            <person name="Fujiyama A."/>
            <person name="Sasaki T."/>
            <person name="Shimizu A."/>
            <person name="Asakawa S."/>
            <person name="Shimizu N."/>
            <person name="Hashimoto S."/>
            <person name="Yang J."/>
            <person name="Lee Y."/>
            <person name="Matsushima K."/>
            <person name="Sugano S."/>
            <person name="Sakaizumi M."/>
            <person name="Narita T."/>
            <person name="Ohishi K."/>
            <person name="Haga S."/>
            <person name="Ohta F."/>
            <person name="Nomoto H."/>
            <person name="Nogata K."/>
            <person name="Morishita T."/>
            <person name="Endo T."/>
            <person name="Shin-I T."/>
            <person name="Takeda H."/>
            <person name="Morishita S."/>
            <person name="Kohara Y."/>
        </authorList>
    </citation>
    <scope>NUCLEOTIDE SEQUENCE [LARGE SCALE GENOMIC DNA]</scope>
    <source>
        <strain>Hd-rR</strain>
    </source>
</reference>
<organism evidence="2 3">
    <name type="scientific">Oryzias latipes</name>
    <name type="common">Japanese rice fish</name>
    <name type="synonym">Japanese killifish</name>
    <dbReference type="NCBI Taxonomy" id="8090"/>
    <lineage>
        <taxon>Eukaryota</taxon>
        <taxon>Metazoa</taxon>
        <taxon>Chordata</taxon>
        <taxon>Craniata</taxon>
        <taxon>Vertebrata</taxon>
        <taxon>Euteleostomi</taxon>
        <taxon>Actinopterygii</taxon>
        <taxon>Neopterygii</taxon>
        <taxon>Teleostei</taxon>
        <taxon>Neoteleostei</taxon>
        <taxon>Acanthomorphata</taxon>
        <taxon>Ovalentaria</taxon>
        <taxon>Atherinomorphae</taxon>
        <taxon>Beloniformes</taxon>
        <taxon>Adrianichthyidae</taxon>
        <taxon>Oryziinae</taxon>
        <taxon>Oryzias</taxon>
    </lineage>
</organism>
<feature type="repeat" description="TPR" evidence="1">
    <location>
        <begin position="89"/>
        <end position="122"/>
    </location>
</feature>
<reference evidence="2" key="4">
    <citation type="submission" date="2025-09" db="UniProtKB">
        <authorList>
            <consortium name="Ensembl"/>
        </authorList>
    </citation>
    <scope>IDENTIFICATION</scope>
    <source>
        <strain evidence="2">HNI</strain>
    </source>
</reference>
<reference evidence="2" key="3">
    <citation type="submission" date="2025-08" db="UniProtKB">
        <authorList>
            <consortium name="Ensembl"/>
        </authorList>
    </citation>
    <scope>IDENTIFICATION</scope>
    <source>
        <strain evidence="2">HNI</strain>
    </source>
</reference>
<proteinExistence type="predicted"/>
<dbReference type="PROSITE" id="PS50005">
    <property type="entry name" value="TPR"/>
    <property type="match status" value="2"/>
</dbReference>
<evidence type="ECO:0000256" key="1">
    <source>
        <dbReference type="PROSITE-ProRule" id="PRU00339"/>
    </source>
</evidence>
<reference evidence="2 3" key="2">
    <citation type="submission" date="2017-04" db="EMBL/GenBank/DDBJ databases">
        <title>CpG methylation of centromeres and impact of large insertions on vertebrate speciation.</title>
        <authorList>
            <person name="Ichikawa K."/>
            <person name="Yoshimura J."/>
            <person name="Morishita S."/>
        </authorList>
    </citation>
    <scope>NUCLEOTIDE SEQUENCE</scope>
    <source>
        <strain evidence="2 3">HNI</strain>
    </source>
</reference>
<dbReference type="InterPro" id="IPR037919">
    <property type="entry name" value="OGT"/>
</dbReference>
<sequence>MASSVGNVADSTEPTKRMLSFQGLAELAHREYQSGDFEAAERHCMQLWRQEPDNTGVLLLLSSIHFQCRRLDRSAHFSTLAIKQNPMLAEAYSNLGNVYKERGQLQEAIEHYRHALRLKPDFIDGYINLAAALVAAGDMEGAVQAYVSALQYNPVSGVIKYLKTWGGKTYLVSENILFYSIFKSLVFFSFTGSLLCT</sequence>
<dbReference type="PANTHER" id="PTHR44366">
    <property type="entry name" value="UDP-N-ACETYLGLUCOSAMINE--PEPTIDE N-ACETYLGLUCOSAMINYLTRANSFERASE 110 KDA SUBUNIT"/>
    <property type="match status" value="1"/>
</dbReference>
<accession>A0A3P9M1A3</accession>
<dbReference type="Ensembl" id="ENSORLT00020000914.1">
    <property type="protein sequence ID" value="ENSORLP00020026827.1"/>
    <property type="gene ID" value="ENSORLG00020009489.1"/>
</dbReference>
<protein>
    <submittedName>
        <fullName evidence="2">O-linked N-acetylglucosamine (GlcNAc) transferase</fullName>
    </submittedName>
</protein>
<dbReference type="Gene3D" id="1.25.40.10">
    <property type="entry name" value="Tetratricopeptide repeat domain"/>
    <property type="match status" value="1"/>
</dbReference>
<dbReference type="AlphaFoldDB" id="A0A3P9M1A3"/>